<proteinExistence type="predicted"/>
<accession>A0A285US41</accession>
<dbReference type="EMBL" id="OBQD01000013">
    <property type="protein sequence ID" value="SOC44670.1"/>
    <property type="molecule type" value="Genomic_DNA"/>
</dbReference>
<sequence>MGWRTDQAYEDEQKREYRDWKASLSWTDYALWLWRRWGSFLAGVVTTGAVIALAALLLKLAPFSAE</sequence>
<organism evidence="2 3">
    <name type="scientific">Rhizobium subbaraonis</name>
    <dbReference type="NCBI Taxonomy" id="908946"/>
    <lineage>
        <taxon>Bacteria</taxon>
        <taxon>Pseudomonadati</taxon>
        <taxon>Pseudomonadota</taxon>
        <taxon>Alphaproteobacteria</taxon>
        <taxon>Hyphomicrobiales</taxon>
        <taxon>Rhizobiaceae</taxon>
        <taxon>Rhizobium/Agrobacterium group</taxon>
        <taxon>Rhizobium</taxon>
    </lineage>
</organism>
<reference evidence="2 3" key="1">
    <citation type="submission" date="2017-08" db="EMBL/GenBank/DDBJ databases">
        <authorList>
            <person name="de Groot N.N."/>
        </authorList>
    </citation>
    <scope>NUCLEOTIDE SEQUENCE [LARGE SCALE GENOMIC DNA]</scope>
    <source>
        <strain evidence="2 3">JC85</strain>
    </source>
</reference>
<keyword evidence="1" id="KW-0812">Transmembrane</keyword>
<dbReference type="RefSeq" id="WP_097141589.1">
    <property type="nucleotide sequence ID" value="NZ_OBQD01000013.1"/>
</dbReference>
<feature type="transmembrane region" description="Helical" evidence="1">
    <location>
        <begin position="37"/>
        <end position="58"/>
    </location>
</feature>
<protein>
    <submittedName>
        <fullName evidence="2">Uncharacterized protein</fullName>
    </submittedName>
</protein>
<evidence type="ECO:0000256" key="1">
    <source>
        <dbReference type="SAM" id="Phobius"/>
    </source>
</evidence>
<dbReference type="AlphaFoldDB" id="A0A285US41"/>
<name>A0A285US41_9HYPH</name>
<gene>
    <name evidence="2" type="ORF">SAMN05892877_11353</name>
</gene>
<keyword evidence="1" id="KW-0472">Membrane</keyword>
<keyword evidence="1" id="KW-1133">Transmembrane helix</keyword>
<evidence type="ECO:0000313" key="2">
    <source>
        <dbReference type="EMBL" id="SOC44670.1"/>
    </source>
</evidence>
<dbReference type="Proteomes" id="UP000219167">
    <property type="component" value="Unassembled WGS sequence"/>
</dbReference>
<evidence type="ECO:0000313" key="3">
    <source>
        <dbReference type="Proteomes" id="UP000219167"/>
    </source>
</evidence>
<keyword evidence="3" id="KW-1185">Reference proteome</keyword>